<feature type="chain" id="PRO_5019329734" evidence="1">
    <location>
        <begin position="30"/>
        <end position="259"/>
    </location>
</feature>
<organism evidence="4">
    <name type="scientific">Salmonella enterica I</name>
    <dbReference type="NCBI Taxonomy" id="59201"/>
    <lineage>
        <taxon>Bacteria</taxon>
        <taxon>Pseudomonadati</taxon>
        <taxon>Pseudomonadota</taxon>
        <taxon>Gammaproteobacteria</taxon>
        <taxon>Enterobacterales</taxon>
        <taxon>Enterobacteriaceae</taxon>
        <taxon>Salmonella</taxon>
    </lineage>
</organism>
<evidence type="ECO:0000256" key="1">
    <source>
        <dbReference type="SAM" id="SignalP"/>
    </source>
</evidence>
<evidence type="ECO:0000259" key="2">
    <source>
        <dbReference type="Pfam" id="PF06586"/>
    </source>
</evidence>
<dbReference type="NCBIfam" id="NF010296">
    <property type="entry name" value="PRK13736.1"/>
    <property type="match status" value="1"/>
</dbReference>
<evidence type="ECO:0000313" key="4">
    <source>
        <dbReference type="EMBL" id="EAA7255286.1"/>
    </source>
</evidence>
<dbReference type="InterPro" id="IPR014126">
    <property type="entry name" value="TraK_Ftype"/>
</dbReference>
<dbReference type="Proteomes" id="UP000839682">
    <property type="component" value="Unassembled WGS sequence"/>
</dbReference>
<feature type="signal peptide" evidence="1">
    <location>
        <begin position="1"/>
        <end position="29"/>
    </location>
</feature>
<proteinExistence type="predicted"/>
<protein>
    <submittedName>
        <fullName evidence="4">Type-F conjugative transfer system secretin TraK</fullName>
    </submittedName>
</protein>
<dbReference type="EMBL" id="AAACIV010000026">
    <property type="protein sequence ID" value="EAA7255286.1"/>
    <property type="molecule type" value="Genomic_DNA"/>
</dbReference>
<dbReference type="NCBIfam" id="TIGR02756">
    <property type="entry name" value="TraK_Ftype"/>
    <property type="match status" value="1"/>
</dbReference>
<gene>
    <name evidence="4" type="primary">traK</name>
    <name evidence="4" type="ORF">DSF98_21855</name>
</gene>
<feature type="domain" description="TraK C-terminal" evidence="3">
    <location>
        <begin position="144"/>
        <end position="249"/>
    </location>
</feature>
<name>A0A3V2NZL1_SALET</name>
<dbReference type="Pfam" id="PF06586">
    <property type="entry name" value="TraK_N"/>
    <property type="match status" value="1"/>
</dbReference>
<accession>A0A3V2NZL1</accession>
<dbReference type="AlphaFoldDB" id="A0A3V2NZL1"/>
<comment type="caution">
    <text evidence="4">The sequence shown here is derived from an EMBL/GenBank/DDBJ whole genome shotgun (WGS) entry which is preliminary data.</text>
</comment>
<feature type="domain" description="TraK N-terminal" evidence="2">
    <location>
        <begin position="41"/>
        <end position="134"/>
    </location>
</feature>
<reference evidence="4" key="1">
    <citation type="submission" date="2018-07" db="EMBL/GenBank/DDBJ databases">
        <authorList>
            <person name="Ashton P.M."/>
            <person name="Dallman T."/>
            <person name="Nair S."/>
            <person name="De Pinna E."/>
            <person name="Peters T."/>
            <person name="Grant K."/>
        </authorList>
    </citation>
    <scope>NUCLEOTIDE SEQUENCE [LARGE SCALE GENOMIC DNA]</scope>
    <source>
        <strain evidence="4">440016</strain>
    </source>
</reference>
<dbReference type="InterPro" id="IPR055397">
    <property type="entry name" value="TraK_C"/>
</dbReference>
<sequence>MRKKNQRNKWRTLPGMAALLCGLAGNVQAAPVAQKPVQVPVSPDAQARIALSNTQPNLLVVPGDRIVGVDSAQGTFTNTGEYGQTGIANGGVILMTEKTAPFTFYIRTEGGLVVSVIGQPQARDGRVVHLISERPVRHQAAAAWERSHDYVALLVDVQRMLMKGDIPPGYVFSPVVAAPVFSLPAGLVARADGMWSGDLLRVYRYRISNRQQHAAVLSESQFSAPGVRSVVIYPRAETLLPGATTDVWVMAGQTEARDG</sequence>
<keyword evidence="1" id="KW-0732">Signal</keyword>
<evidence type="ECO:0000259" key="3">
    <source>
        <dbReference type="Pfam" id="PF23536"/>
    </source>
</evidence>
<dbReference type="InterPro" id="IPR010563">
    <property type="entry name" value="TraK_N"/>
</dbReference>
<dbReference type="Pfam" id="PF23536">
    <property type="entry name" value="TraK_C"/>
    <property type="match status" value="1"/>
</dbReference>